<name>A0A9W8E886_9FUNG</name>
<proteinExistence type="inferred from homology"/>
<comment type="caution">
    <text evidence="9">The sequence shown here is derived from an EMBL/GenBank/DDBJ whole genome shotgun (WGS) entry which is preliminary data.</text>
</comment>
<keyword evidence="5" id="KW-0256">Endoplasmic reticulum</keyword>
<dbReference type="EMBL" id="JANBPY010000430">
    <property type="protein sequence ID" value="KAJ1966893.1"/>
    <property type="molecule type" value="Genomic_DNA"/>
</dbReference>
<evidence type="ECO:0000256" key="7">
    <source>
        <dbReference type="ARBA" id="ARBA00023136"/>
    </source>
</evidence>
<reference evidence="9" key="1">
    <citation type="submission" date="2022-07" db="EMBL/GenBank/DDBJ databases">
        <title>Phylogenomic reconstructions and comparative analyses of Kickxellomycotina fungi.</title>
        <authorList>
            <person name="Reynolds N.K."/>
            <person name="Stajich J.E."/>
            <person name="Barry K."/>
            <person name="Grigoriev I.V."/>
            <person name="Crous P."/>
            <person name="Smith M.E."/>
        </authorList>
    </citation>
    <scope>NUCLEOTIDE SEQUENCE</scope>
    <source>
        <strain evidence="9">RSA 1196</strain>
    </source>
</reference>
<evidence type="ECO:0000256" key="4">
    <source>
        <dbReference type="ARBA" id="ARBA00022692"/>
    </source>
</evidence>
<dbReference type="Pfam" id="PF07019">
    <property type="entry name" value="EMC6"/>
    <property type="match status" value="1"/>
</dbReference>
<comment type="subcellular location">
    <subcellularLocation>
        <location evidence="1">Endoplasmic reticulum membrane</location>
        <topology evidence="1">Multi-pass membrane protein</topology>
    </subcellularLocation>
</comment>
<dbReference type="PANTHER" id="PTHR20994:SF0">
    <property type="entry name" value="ER MEMBRANE PROTEIN COMPLEX SUBUNIT 6"/>
    <property type="match status" value="1"/>
</dbReference>
<feature type="transmembrane region" description="Helical" evidence="8">
    <location>
        <begin position="94"/>
        <end position="115"/>
    </location>
</feature>
<evidence type="ECO:0000313" key="9">
    <source>
        <dbReference type="EMBL" id="KAJ1966893.1"/>
    </source>
</evidence>
<protein>
    <recommendedName>
        <fullName evidence="3">ER membrane protein complex subunit 6</fullName>
    </recommendedName>
</protein>
<feature type="transmembrane region" description="Helical" evidence="8">
    <location>
        <begin position="29"/>
        <end position="50"/>
    </location>
</feature>
<dbReference type="PANTHER" id="PTHR20994">
    <property type="entry name" value="ER MEMBRANE PROTEIN COMPLEX SUBUNIT 6"/>
    <property type="match status" value="1"/>
</dbReference>
<evidence type="ECO:0000256" key="1">
    <source>
        <dbReference type="ARBA" id="ARBA00004477"/>
    </source>
</evidence>
<dbReference type="Proteomes" id="UP001150925">
    <property type="component" value="Unassembled WGS sequence"/>
</dbReference>
<dbReference type="OrthoDB" id="16510at2759"/>
<sequence length="116" mass="12376">MAHLVTPAGGTTDPNQAFFQPHIVHNNRILEHVQTLGCAFIGISAGILGLSGLAGFLYYALSWGVLAAVIFSLKTHAAPGAYFRGPTTLLTQGVIAGLFTYVLFWTLAFGLVHVYD</sequence>
<comment type="similarity">
    <text evidence="2">Belongs to the EMC6 family.</text>
</comment>
<keyword evidence="6 8" id="KW-1133">Transmembrane helix</keyword>
<evidence type="ECO:0000256" key="3">
    <source>
        <dbReference type="ARBA" id="ARBA00020827"/>
    </source>
</evidence>
<dbReference type="InterPro" id="IPR008504">
    <property type="entry name" value="Emc6"/>
</dbReference>
<evidence type="ECO:0000256" key="8">
    <source>
        <dbReference type="SAM" id="Phobius"/>
    </source>
</evidence>
<dbReference type="GO" id="GO:0000045">
    <property type="term" value="P:autophagosome assembly"/>
    <property type="evidence" value="ECO:0007669"/>
    <property type="project" value="TreeGrafter"/>
</dbReference>
<evidence type="ECO:0000256" key="6">
    <source>
        <dbReference type="ARBA" id="ARBA00022989"/>
    </source>
</evidence>
<dbReference type="AlphaFoldDB" id="A0A9W8E886"/>
<dbReference type="GO" id="GO:0034975">
    <property type="term" value="P:protein folding in endoplasmic reticulum"/>
    <property type="evidence" value="ECO:0007669"/>
    <property type="project" value="TreeGrafter"/>
</dbReference>
<evidence type="ECO:0000256" key="5">
    <source>
        <dbReference type="ARBA" id="ARBA00022824"/>
    </source>
</evidence>
<accession>A0A9W8E886</accession>
<evidence type="ECO:0000313" key="10">
    <source>
        <dbReference type="Proteomes" id="UP001150925"/>
    </source>
</evidence>
<dbReference type="GO" id="GO:0072546">
    <property type="term" value="C:EMC complex"/>
    <property type="evidence" value="ECO:0007669"/>
    <property type="project" value="InterPro"/>
</dbReference>
<keyword evidence="7 8" id="KW-0472">Membrane</keyword>
<keyword evidence="10" id="KW-1185">Reference proteome</keyword>
<organism evidence="9 10">
    <name type="scientific">Dispira parvispora</name>
    <dbReference type="NCBI Taxonomy" id="1520584"/>
    <lineage>
        <taxon>Eukaryota</taxon>
        <taxon>Fungi</taxon>
        <taxon>Fungi incertae sedis</taxon>
        <taxon>Zoopagomycota</taxon>
        <taxon>Kickxellomycotina</taxon>
        <taxon>Dimargaritomycetes</taxon>
        <taxon>Dimargaritales</taxon>
        <taxon>Dimargaritaceae</taxon>
        <taxon>Dispira</taxon>
    </lineage>
</organism>
<keyword evidence="4 8" id="KW-0812">Transmembrane</keyword>
<evidence type="ECO:0000256" key="2">
    <source>
        <dbReference type="ARBA" id="ARBA00009436"/>
    </source>
</evidence>
<feature type="transmembrane region" description="Helical" evidence="8">
    <location>
        <begin position="56"/>
        <end position="73"/>
    </location>
</feature>
<dbReference type="InterPro" id="IPR029008">
    <property type="entry name" value="EMC6-like"/>
</dbReference>
<gene>
    <name evidence="9" type="ORF">IWQ62_002183</name>
</gene>